<dbReference type="NCBIfam" id="TIGR00696">
    <property type="entry name" value="wecG_tagA_cpsF"/>
    <property type="match status" value="1"/>
</dbReference>
<dbReference type="Pfam" id="PF03808">
    <property type="entry name" value="Glyco_tran_WecG"/>
    <property type="match status" value="1"/>
</dbReference>
<evidence type="ECO:0000256" key="2">
    <source>
        <dbReference type="ARBA" id="ARBA00022679"/>
    </source>
</evidence>
<evidence type="ECO:0000313" key="5">
    <source>
        <dbReference type="Proteomes" id="UP000576645"/>
    </source>
</evidence>
<dbReference type="EMBL" id="JXXR01000010">
    <property type="protein sequence ID" value="KJY73874.1"/>
    <property type="molecule type" value="Genomic_DNA"/>
</dbReference>
<reference evidence="3" key="1">
    <citation type="journal article" date="2015" name="BMC Genomics">
        <title>Genome mining reveals unlocked bioactive potential of marine Gram-negative bacteria.</title>
        <authorList>
            <person name="Machado H."/>
            <person name="Sonnenschein E.C."/>
            <person name="Melchiorsen J."/>
            <person name="Gram L."/>
        </authorList>
    </citation>
    <scope>NUCLEOTIDE SEQUENCE</scope>
    <source>
        <strain evidence="3">S2052</strain>
    </source>
</reference>
<keyword evidence="2 3" id="KW-0808">Transferase</keyword>
<dbReference type="CDD" id="cd06533">
    <property type="entry name" value="Glyco_transf_WecG_TagA"/>
    <property type="match status" value="1"/>
</dbReference>
<evidence type="ECO:0000313" key="4">
    <source>
        <dbReference type="EMBL" id="NOJ23928.1"/>
    </source>
</evidence>
<dbReference type="PANTHER" id="PTHR34136">
    <property type="match status" value="1"/>
</dbReference>
<accession>A0A837G8N1</accession>
<evidence type="ECO:0000256" key="1">
    <source>
        <dbReference type="ARBA" id="ARBA00022676"/>
    </source>
</evidence>
<comment type="caution">
    <text evidence="3">The sequence shown here is derived from an EMBL/GenBank/DDBJ whole genome shotgun (WGS) entry which is preliminary data.</text>
</comment>
<sequence length="243" mass="27503">MSRVTFLGSPMDTMTMAQTVESIKDRIESGEFTQHVVVNVAKLVNMKKDHELAKSVTECDIINIDGMGVVWGARFVGHQIPERVAGVDLFHHLNAMAEAEAFPVFFLGAKQEVVEKTARVMKANHPNLNIAGYHHGYFWDDEEALVNKIKESGAKLLFVAITSPKKENFINKWRDELGVDFVMGVGGTFDVVAGKVNRAPVWMQNAGLEWLYRVIQEPRRMWKRYLVTNSKFALLLLKERLGK</sequence>
<reference evidence="4 5" key="2">
    <citation type="submission" date="2019-09" db="EMBL/GenBank/DDBJ databases">
        <title>Draft genome sequencing and comparative genomics of hatchery-associated Vibrios.</title>
        <authorList>
            <person name="Kehlet-Delgado H."/>
            <person name="Mueller R.S."/>
        </authorList>
    </citation>
    <scope>NUCLEOTIDE SEQUENCE [LARGE SCALE GENOMIC DNA]</scope>
    <source>
        <strain evidence="4 5">09-121-3</strain>
    </source>
</reference>
<dbReference type="Proteomes" id="UP000576645">
    <property type="component" value="Unassembled WGS sequence"/>
</dbReference>
<dbReference type="AlphaFoldDB" id="A0A837G8N1"/>
<dbReference type="PANTHER" id="PTHR34136:SF1">
    <property type="entry name" value="UDP-N-ACETYL-D-MANNOSAMINURONIC ACID TRANSFERASE"/>
    <property type="match status" value="1"/>
</dbReference>
<dbReference type="EMBL" id="VTXP01000006">
    <property type="protein sequence ID" value="NOJ23928.1"/>
    <property type="molecule type" value="Genomic_DNA"/>
</dbReference>
<proteinExistence type="predicted"/>
<keyword evidence="1" id="KW-0328">Glycosyltransferase</keyword>
<organism evidence="3">
    <name type="scientific">Vibrio coralliilyticus</name>
    <dbReference type="NCBI Taxonomy" id="190893"/>
    <lineage>
        <taxon>Bacteria</taxon>
        <taxon>Pseudomonadati</taxon>
        <taxon>Pseudomonadota</taxon>
        <taxon>Gammaproteobacteria</taxon>
        <taxon>Vibrionales</taxon>
        <taxon>Vibrionaceae</taxon>
        <taxon>Vibrio</taxon>
    </lineage>
</organism>
<protein>
    <submittedName>
        <fullName evidence="3">UDP-N-acetyl-D-mannosamine transferase</fullName>
    </submittedName>
    <submittedName>
        <fullName evidence="4">WecB/TagA/CpsF family glycosyltransferase</fullName>
    </submittedName>
</protein>
<evidence type="ECO:0000313" key="3">
    <source>
        <dbReference type="EMBL" id="KJY73874.1"/>
    </source>
</evidence>
<dbReference type="GO" id="GO:0016758">
    <property type="term" value="F:hexosyltransferase activity"/>
    <property type="evidence" value="ECO:0007669"/>
    <property type="project" value="TreeGrafter"/>
</dbReference>
<dbReference type="RefSeq" id="WP_021457167.1">
    <property type="nucleotide sequence ID" value="NZ_CP063052.1"/>
</dbReference>
<dbReference type="InterPro" id="IPR004629">
    <property type="entry name" value="WecG_TagA_CpsF"/>
</dbReference>
<gene>
    <name evidence="4" type="ORF">F0238_14415</name>
    <name evidence="3" type="ORF">TW71_09170</name>
</gene>
<name>A0A837G8N1_9VIBR</name>